<evidence type="ECO:0000313" key="7">
    <source>
        <dbReference type="EMBL" id="CAB4848096.1"/>
    </source>
</evidence>
<dbReference type="GO" id="GO:0005829">
    <property type="term" value="C:cytosol"/>
    <property type="evidence" value="ECO:0007669"/>
    <property type="project" value="TreeGrafter"/>
</dbReference>
<evidence type="ECO:0000313" key="6">
    <source>
        <dbReference type="EMBL" id="CAB4823012.1"/>
    </source>
</evidence>
<dbReference type="InterPro" id="IPR036291">
    <property type="entry name" value="NAD(P)-bd_dom_sf"/>
</dbReference>
<dbReference type="GO" id="GO:0051287">
    <property type="term" value="F:NAD binding"/>
    <property type="evidence" value="ECO:0007669"/>
    <property type="project" value="InterPro"/>
</dbReference>
<keyword evidence="2" id="KW-0520">NAD</keyword>
<evidence type="ECO:0000313" key="8">
    <source>
        <dbReference type="EMBL" id="CAB4908880.1"/>
    </source>
</evidence>
<evidence type="ECO:0000256" key="1">
    <source>
        <dbReference type="ARBA" id="ARBA00023002"/>
    </source>
</evidence>
<evidence type="ECO:0000313" key="4">
    <source>
        <dbReference type="EMBL" id="CAB4364769.1"/>
    </source>
</evidence>
<dbReference type="EMBL" id="CAFAAV010000110">
    <property type="protein sequence ID" value="CAB4823012.1"/>
    <property type="molecule type" value="Genomic_DNA"/>
</dbReference>
<dbReference type="SUPFAM" id="SSF51735">
    <property type="entry name" value="NAD(P)-binding Rossmann-fold domains"/>
    <property type="match status" value="1"/>
</dbReference>
<dbReference type="AlphaFoldDB" id="A0A6J7BQU0"/>
<dbReference type="InterPro" id="IPR006140">
    <property type="entry name" value="D-isomer_DH_NAD-bd"/>
</dbReference>
<keyword evidence="1" id="KW-0560">Oxidoreductase</keyword>
<dbReference type="Gene3D" id="3.40.50.720">
    <property type="entry name" value="NAD(P)-binding Rossmann-like Domain"/>
    <property type="match status" value="2"/>
</dbReference>
<evidence type="ECO:0000313" key="5">
    <source>
        <dbReference type="EMBL" id="CAB4746263.1"/>
    </source>
</evidence>
<dbReference type="EMBL" id="CAFBMT010000001">
    <property type="protein sequence ID" value="CAB4908880.1"/>
    <property type="molecule type" value="Genomic_DNA"/>
</dbReference>
<dbReference type="InterPro" id="IPR050223">
    <property type="entry name" value="D-isomer_2-hydroxyacid_DH"/>
</dbReference>
<dbReference type="PANTHER" id="PTHR10996">
    <property type="entry name" value="2-HYDROXYACID DEHYDROGENASE-RELATED"/>
    <property type="match status" value="1"/>
</dbReference>
<dbReference type="CDD" id="cd12159">
    <property type="entry name" value="2-Hacid_dh_2"/>
    <property type="match status" value="1"/>
</dbReference>
<dbReference type="GO" id="GO:0030267">
    <property type="term" value="F:glyoxylate reductase (NADPH) activity"/>
    <property type="evidence" value="ECO:0007669"/>
    <property type="project" value="TreeGrafter"/>
</dbReference>
<dbReference type="Pfam" id="PF02826">
    <property type="entry name" value="2-Hacid_dh_C"/>
    <property type="match status" value="1"/>
</dbReference>
<dbReference type="EMBL" id="CAFBOL010000017">
    <property type="protein sequence ID" value="CAB4983423.1"/>
    <property type="molecule type" value="Genomic_DNA"/>
</dbReference>
<protein>
    <submittedName>
        <fullName evidence="7">Unannotated protein</fullName>
    </submittedName>
</protein>
<organism evidence="7">
    <name type="scientific">freshwater metagenome</name>
    <dbReference type="NCBI Taxonomy" id="449393"/>
    <lineage>
        <taxon>unclassified sequences</taxon>
        <taxon>metagenomes</taxon>
        <taxon>ecological metagenomes</taxon>
    </lineage>
</organism>
<evidence type="ECO:0000313" key="9">
    <source>
        <dbReference type="EMBL" id="CAB4983423.1"/>
    </source>
</evidence>
<proteinExistence type="predicted"/>
<reference evidence="7" key="1">
    <citation type="submission" date="2020-05" db="EMBL/GenBank/DDBJ databases">
        <authorList>
            <person name="Chiriac C."/>
            <person name="Salcher M."/>
            <person name="Ghai R."/>
            <person name="Kavagutti S V."/>
        </authorList>
    </citation>
    <scope>NUCLEOTIDE SEQUENCE</scope>
</reference>
<sequence>MADAIVAGGGHLVPVAEAEALVWGAPRDPVGLATLLDEHDELAWVQLPFAGIEHFIDLVDDDRIWTCGKGVYAEPVAELALSLALAGLRNVVGYARGTQWGAPLGRNLLGANVTILGGGGIAESLLRLLQPFDCRVTVVRNRVTEMEGADDVLGADRYVDALAGADVVVLALPLTPETEGMISRSELEQMSSHAWIINVARGGHIVTDDLVWALQNGVIGGAALDVTDPEPLPAGHPLWSLPNCIITPHVGNTPEMAVPLLSERIAANVRRFANGEPLLGPVHAGLGY</sequence>
<dbReference type="EMBL" id="CAESGF010000018">
    <property type="protein sequence ID" value="CAB4364769.1"/>
    <property type="molecule type" value="Genomic_DNA"/>
</dbReference>
<gene>
    <name evidence="5" type="ORF">UFOPK2656_03248</name>
    <name evidence="6" type="ORF">UFOPK3099_01498</name>
    <name evidence="7" type="ORF">UFOPK3267_00627</name>
    <name evidence="8" type="ORF">UFOPK3651_00014</name>
    <name evidence="9" type="ORF">UFOPK3931_00951</name>
    <name evidence="4" type="ORF">UFOPK4189_02528</name>
</gene>
<evidence type="ECO:0000256" key="2">
    <source>
        <dbReference type="ARBA" id="ARBA00023027"/>
    </source>
</evidence>
<dbReference type="PANTHER" id="PTHR10996:SF178">
    <property type="entry name" value="2-HYDROXYACID DEHYDROGENASE YGL185C-RELATED"/>
    <property type="match status" value="1"/>
</dbReference>
<dbReference type="EMBL" id="CAEZYF010000033">
    <property type="protein sequence ID" value="CAB4746263.1"/>
    <property type="molecule type" value="Genomic_DNA"/>
</dbReference>
<dbReference type="GO" id="GO:0016618">
    <property type="term" value="F:hydroxypyruvate reductase [NAD(P)H] activity"/>
    <property type="evidence" value="ECO:0007669"/>
    <property type="project" value="TreeGrafter"/>
</dbReference>
<dbReference type="EMBL" id="CAFBIY010000023">
    <property type="protein sequence ID" value="CAB4848096.1"/>
    <property type="molecule type" value="Genomic_DNA"/>
</dbReference>
<feature type="domain" description="D-isomer specific 2-hydroxyacid dehydrogenase NAD-binding" evidence="3">
    <location>
        <begin position="85"/>
        <end position="251"/>
    </location>
</feature>
<evidence type="ECO:0000259" key="3">
    <source>
        <dbReference type="Pfam" id="PF02826"/>
    </source>
</evidence>
<accession>A0A6J7BQU0</accession>
<name>A0A6J7BQU0_9ZZZZ</name>